<comment type="caution">
    <text evidence="4">The sequence shown here is derived from an EMBL/GenBank/DDBJ whole genome shotgun (WGS) entry which is preliminary data.</text>
</comment>
<organism evidence="4 5">
    <name type="scientific">Photobacterium jeanii</name>
    <dbReference type="NCBI Taxonomy" id="858640"/>
    <lineage>
        <taxon>Bacteria</taxon>
        <taxon>Pseudomonadati</taxon>
        <taxon>Pseudomonadota</taxon>
        <taxon>Gammaproteobacteria</taxon>
        <taxon>Vibrionales</taxon>
        <taxon>Vibrionaceae</taxon>
        <taxon>Photobacterium</taxon>
    </lineage>
</organism>
<dbReference type="Proteomes" id="UP000078503">
    <property type="component" value="Unassembled WGS sequence"/>
</dbReference>
<feature type="transmembrane region" description="Helical" evidence="3">
    <location>
        <begin position="41"/>
        <end position="67"/>
    </location>
</feature>
<protein>
    <submittedName>
        <fullName evidence="4">Uncharacterized protein</fullName>
    </submittedName>
</protein>
<sequence length="296" mass="34206">MTKKTKRTRKPSAELSSSAAEASELLNQPLKTRKSQITVPLLRLQLGVLAVVVAVMSLMSVIAWQYWQHQKLQADWFAQEQVIFNQRTQINELLVELDDQLQQQVALKADISTAGELLADQNLSMSLLDEEVTRLTGLLADRDKQLKVTKSTYQRNLSSQLKREKARLRSSEQALAQEKQMLAAQEAAVKSKMGDVSEWEKKKAEFDKLYASSALEVENEKRIDKLMAQFNSLRVDLNVVNECDKDYLYRYNEAKSVLNHIRTFIQKYEMKQEYYFYVISNDSQITSQNRRLCLKE</sequence>
<evidence type="ECO:0000256" key="3">
    <source>
        <dbReference type="SAM" id="Phobius"/>
    </source>
</evidence>
<evidence type="ECO:0000313" key="5">
    <source>
        <dbReference type="Proteomes" id="UP000078503"/>
    </source>
</evidence>
<feature type="coiled-coil region" evidence="1">
    <location>
        <begin position="154"/>
        <end position="188"/>
    </location>
</feature>
<evidence type="ECO:0000256" key="2">
    <source>
        <dbReference type="SAM" id="MobiDB-lite"/>
    </source>
</evidence>
<dbReference type="EMBL" id="LVHF01000028">
    <property type="protein sequence ID" value="OAN13791.1"/>
    <property type="molecule type" value="Genomic_DNA"/>
</dbReference>
<reference evidence="4 5" key="1">
    <citation type="submission" date="2016-03" db="EMBL/GenBank/DDBJ databases">
        <title>Photobacterium proteolyticum sp. nov. a protease producing bacterium isolated from ocean sediments of Laizhou Bay.</title>
        <authorList>
            <person name="Li Y."/>
        </authorList>
    </citation>
    <scope>NUCLEOTIDE SEQUENCE [LARGE SCALE GENOMIC DNA]</scope>
    <source>
        <strain evidence="4 5">R-40508</strain>
    </source>
</reference>
<dbReference type="RefSeq" id="WP_068332462.1">
    <property type="nucleotide sequence ID" value="NZ_LVHF01000028.1"/>
</dbReference>
<keyword evidence="5" id="KW-1185">Reference proteome</keyword>
<feature type="region of interest" description="Disordered" evidence="2">
    <location>
        <begin position="1"/>
        <end position="20"/>
    </location>
</feature>
<keyword evidence="1" id="KW-0175">Coiled coil</keyword>
<name>A0A178K8Y6_9GAMM</name>
<feature type="compositionally biased region" description="Basic residues" evidence="2">
    <location>
        <begin position="1"/>
        <end position="10"/>
    </location>
</feature>
<evidence type="ECO:0000313" key="4">
    <source>
        <dbReference type="EMBL" id="OAN13791.1"/>
    </source>
</evidence>
<accession>A0A178K8Y6</accession>
<dbReference type="STRING" id="858640.A3K86_14625"/>
<evidence type="ECO:0000256" key="1">
    <source>
        <dbReference type="SAM" id="Coils"/>
    </source>
</evidence>
<keyword evidence="3" id="KW-0472">Membrane</keyword>
<proteinExistence type="predicted"/>
<dbReference type="OrthoDB" id="5817190at2"/>
<dbReference type="AlphaFoldDB" id="A0A178K8Y6"/>
<gene>
    <name evidence="4" type="ORF">A3K86_14625</name>
</gene>
<keyword evidence="3" id="KW-1133">Transmembrane helix</keyword>
<keyword evidence="3" id="KW-0812">Transmembrane</keyword>